<name>A0A516SLR9_9NEIS</name>
<protein>
    <submittedName>
        <fullName evidence="1">Uncharacterized protein</fullName>
    </submittedName>
</protein>
<proteinExistence type="predicted"/>
<keyword evidence="2" id="KW-1185">Reference proteome</keyword>
<accession>A0A516SLR9</accession>
<reference evidence="2" key="1">
    <citation type="submission" date="2019-07" db="EMBL/GenBank/DDBJ databases">
        <title>Chitinimonas sp. nov., isolated from Ny-Alesund, arctica soil.</title>
        <authorList>
            <person name="Xu Q."/>
            <person name="Peng F."/>
        </authorList>
    </citation>
    <scope>NUCLEOTIDE SEQUENCE [LARGE SCALE GENOMIC DNA]</scope>
    <source>
        <strain evidence="2">R3-44</strain>
    </source>
</reference>
<dbReference type="RefSeq" id="WP_144280465.1">
    <property type="nucleotide sequence ID" value="NZ_CP041730.1"/>
</dbReference>
<evidence type="ECO:0000313" key="1">
    <source>
        <dbReference type="EMBL" id="QDQ29085.1"/>
    </source>
</evidence>
<evidence type="ECO:0000313" key="2">
    <source>
        <dbReference type="Proteomes" id="UP000317550"/>
    </source>
</evidence>
<dbReference type="AlphaFoldDB" id="A0A516SLR9"/>
<dbReference type="KEGG" id="cari:FNU76_23545"/>
<gene>
    <name evidence="1" type="ORF">FNU76_23545</name>
</gene>
<sequence length="1159" mass="129032">MPIQSSDEVRLWLWLSQSEKSVLIAIRKSDIPFLGLLGETLTTEMRQAMDKAIGEEPTVKGYVHRLEKFPALFAVNLAWHVMRGMGQSGRFSLYPHIQTALRLNVEPGQAERERLWQAFRRALLHLGLEPSSRMSGPHYMANEYLRQAGVPLPFVDDLAQRMLSFARRVGLPDDDDPEAIGSWQAALDAKLDLPFSQTARKALEFDRFGFYTRVFLRVHAAGGQPQGQTNQLEVAMAKAFKNGEASTLRRATLPRVVFHSGYLGVFFPGGEEQEWTVDVDGATRQYRTGAEDRFLLISQSLPRLLSVHGHSGGQKLLASLWDDCKTNRLLLFSDTGRLAGRGQLAQPEPLTLPPGAYTALARFEPTGLDTEEISDDPRLVSFSLLLRPGEHCVISNGPAQLHVHADSQPLARWLGDLHASKEGMEFRHGALDLVVEMPADWLTTTARYELTLLPGDRGEARVVSLDLDSAGQDTVSISGQALHAGWKPGLMHILVELRRAGEPRVLLRCASLYWLGLKEIRQGMRFRCTSWPENLRLEFSENVERSGDDLILRNSNARVVRLVFALGEKRQQSLTWNVPGIFVEVEDVAEGGIGNRLRRTLGSTEVVSLTSTKQIVVIASDDGILRLGEWSERVGFAHRATKVLPATFLASRLTPQSHTLVYVNENTGVEHALLRLAQPHAVSRFSAQVQSGQFVMGFHVSEHLEALSVHATALLSGDDDLFKLHANAGEWTNTRFGRARLMVLDGKEGGHDAQLYINLSFWPAGAWLFKLDGQIRGVWGHLENSRQDVFAAGLLLGNGGQILVQKEWLGLVNGLEDLPACRLLQRVHVALLVCYAQEAWDNLTWLAATWKALTERWRGREAQVLTPLADLAAMPPPEETSASWLPQLVITAALPGLFALPAQEYRRVHEKPHPLSRALRAMGGIYEQWPMLFPDLLHFAPAAGCANFAAISSQGSAPKGFDPQRYVNAMCGVPELGYVYQISDDAFLPGPKDYLGPLHYRHAWRALEVAYERTLVGNDIWRGQGIGLAQHAHRMMPTLGERGVPLAWRGQAPHLTPWPACPDEVVDDQVLQERENLGNIAHLLAGLAFACRQEARQPGALQRHLNQLDSADIPLDKPLAFLLQIGEALFAYYLLLWELVLTADYREKDHERVQSNCPR</sequence>
<dbReference type="EMBL" id="CP041730">
    <property type="protein sequence ID" value="QDQ29085.1"/>
    <property type="molecule type" value="Genomic_DNA"/>
</dbReference>
<dbReference type="Proteomes" id="UP000317550">
    <property type="component" value="Chromosome"/>
</dbReference>
<dbReference type="OrthoDB" id="4336829at2"/>
<organism evidence="1 2">
    <name type="scientific">Chitinimonas arctica</name>
    <dbReference type="NCBI Taxonomy" id="2594795"/>
    <lineage>
        <taxon>Bacteria</taxon>
        <taxon>Pseudomonadati</taxon>
        <taxon>Pseudomonadota</taxon>
        <taxon>Betaproteobacteria</taxon>
        <taxon>Neisseriales</taxon>
        <taxon>Chitinibacteraceae</taxon>
        <taxon>Chitinimonas</taxon>
    </lineage>
</organism>